<name>A0A917VD26_9ACTN</name>
<dbReference type="EMBL" id="BMPQ01000005">
    <property type="protein sequence ID" value="GGK65734.1"/>
    <property type="molecule type" value="Genomic_DNA"/>
</dbReference>
<protein>
    <submittedName>
        <fullName evidence="1">Uncharacterized protein</fullName>
    </submittedName>
</protein>
<sequence>MKTSVSTHKLPGYGSTLRTAKRLTEQAVRLVNRSVPGSMPDVQVVLTNPRGMAELGAAADAELAGVLDKRTRARAERAALKLAREAAGRAIPRTDGTALILVNVDQHPGEAEFAVTLVHELVHCMQFSRKDVVDRIVRDTRDGFRIERQSRRQAREHQRLLELEEREAYGKEYLANQLVPGAAA</sequence>
<accession>A0A917VD26</accession>
<evidence type="ECO:0000313" key="2">
    <source>
        <dbReference type="Proteomes" id="UP000637788"/>
    </source>
</evidence>
<reference evidence="1" key="2">
    <citation type="submission" date="2020-09" db="EMBL/GenBank/DDBJ databases">
        <authorList>
            <person name="Sun Q."/>
            <person name="Ohkuma M."/>
        </authorList>
    </citation>
    <scope>NUCLEOTIDE SEQUENCE</scope>
    <source>
        <strain evidence="1">JCM 3035</strain>
    </source>
</reference>
<organism evidence="1 2">
    <name type="scientific">Streptomyces flaveus</name>
    <dbReference type="NCBI Taxonomy" id="66370"/>
    <lineage>
        <taxon>Bacteria</taxon>
        <taxon>Bacillati</taxon>
        <taxon>Actinomycetota</taxon>
        <taxon>Actinomycetes</taxon>
        <taxon>Kitasatosporales</taxon>
        <taxon>Streptomycetaceae</taxon>
        <taxon>Streptomyces</taxon>
        <taxon>Streptomyces aurantiacus group</taxon>
    </lineage>
</organism>
<proteinExistence type="predicted"/>
<gene>
    <name evidence="1" type="ORF">GCM10010094_28480</name>
</gene>
<dbReference type="Proteomes" id="UP000637788">
    <property type="component" value="Unassembled WGS sequence"/>
</dbReference>
<keyword evidence="2" id="KW-1185">Reference proteome</keyword>
<comment type="caution">
    <text evidence="1">The sequence shown here is derived from an EMBL/GenBank/DDBJ whole genome shotgun (WGS) entry which is preliminary data.</text>
</comment>
<evidence type="ECO:0000313" key="1">
    <source>
        <dbReference type="EMBL" id="GGK65734.1"/>
    </source>
</evidence>
<dbReference type="AlphaFoldDB" id="A0A917VD26"/>
<reference evidence="1" key="1">
    <citation type="journal article" date="2014" name="Int. J. Syst. Evol. Microbiol.">
        <title>Complete genome sequence of Corynebacterium casei LMG S-19264T (=DSM 44701T), isolated from a smear-ripened cheese.</title>
        <authorList>
            <consortium name="US DOE Joint Genome Institute (JGI-PGF)"/>
            <person name="Walter F."/>
            <person name="Albersmeier A."/>
            <person name="Kalinowski J."/>
            <person name="Ruckert C."/>
        </authorList>
    </citation>
    <scope>NUCLEOTIDE SEQUENCE</scope>
    <source>
        <strain evidence="1">JCM 3035</strain>
    </source>
</reference>